<dbReference type="NCBIfam" id="NF004127">
    <property type="entry name" value="PRK05617.1"/>
    <property type="match status" value="1"/>
</dbReference>
<comment type="pathway">
    <text evidence="3">Amino-acid degradation; L-valine degradation.</text>
</comment>
<evidence type="ECO:0000256" key="1">
    <source>
        <dbReference type="ARBA" id="ARBA00001709"/>
    </source>
</evidence>
<dbReference type="SUPFAM" id="SSF52096">
    <property type="entry name" value="ClpP/crotonase"/>
    <property type="match status" value="1"/>
</dbReference>
<dbReference type="InterPro" id="IPR045004">
    <property type="entry name" value="ECH_dom"/>
</dbReference>
<dbReference type="AlphaFoldDB" id="A0A7E4ZYF9"/>
<evidence type="ECO:0000256" key="6">
    <source>
        <dbReference type="ARBA" id="ARBA00016714"/>
    </source>
</evidence>
<dbReference type="EC" id="3.1.2.4" evidence="5"/>
<dbReference type="Gene3D" id="3.90.226.10">
    <property type="entry name" value="2-enoyl-CoA Hydratase, Chain A, domain 1"/>
    <property type="match status" value="1"/>
</dbReference>
<dbReference type="InterPro" id="IPR029045">
    <property type="entry name" value="ClpP/crotonase-like_dom_sf"/>
</dbReference>
<keyword evidence="7" id="KW-0101">Branched-chain amino acid catabolism</keyword>
<accession>A0A7E4ZYF9</accession>
<protein>
    <recommendedName>
        <fullName evidence="6">3-hydroxyisobutyryl-CoA hydrolase, mitochondrial</fullName>
        <ecNumber evidence="5">3.1.2.4</ecNumber>
    </recommendedName>
    <alternativeName>
        <fullName evidence="11">3-hydroxyisobutyryl-coenzyme A hydrolase</fullName>
    </alternativeName>
</protein>
<reference evidence="14" key="2">
    <citation type="submission" date="2020-10" db="UniProtKB">
        <authorList>
            <consortium name="WormBaseParasite"/>
        </authorList>
    </citation>
    <scope>IDENTIFICATION</scope>
</reference>
<evidence type="ECO:0000256" key="3">
    <source>
        <dbReference type="ARBA" id="ARBA00005109"/>
    </source>
</evidence>
<name>A0A7E4ZYF9_PANRE</name>
<dbReference type="Pfam" id="PF16113">
    <property type="entry name" value="ECH_2"/>
    <property type="match status" value="1"/>
</dbReference>
<evidence type="ECO:0000256" key="8">
    <source>
        <dbReference type="ARBA" id="ARBA00022801"/>
    </source>
</evidence>
<sequence>MLRIGRVLQQPVAVTQKMVRSMSSTPEPEVVFSNKGVLGVVRLNRPRALNALTENMVEQMTPQLLKWQADPSVGIVLIKGTGGKAFCAGGDVLSVTKSAKSDGRIHREFFIKEYTLNHLIGTYKKPYVAFIQGYTMGGGVGVSVHGTFRVATETTVLSMPETALGLFPDVGGSYFLSRLQGKLGLFLGLSGYRLKGADAVHAGLATHYIETKNLDEVESALAAVSSSSPSVSDVDAVLNKFSAKKPSFSLDPHLDTINTAFDAQSVEEIVEKLGTHSDEFSQSLRKDLLAMSPTSLKVTLEQIKRGAKLDLAGCLKMENQLGQHFIAGHDFHEGCRAILVDKDRNPKWKPAKLSEVSDQDVQAYFEPFEDHPHPKI</sequence>
<evidence type="ECO:0000313" key="14">
    <source>
        <dbReference type="WBParaSite" id="Pan_g3507.t1"/>
    </source>
</evidence>
<dbReference type="GO" id="GO:0006574">
    <property type="term" value="P:L-valine catabolic process"/>
    <property type="evidence" value="ECO:0007669"/>
    <property type="project" value="UniProtKB-UniPathway"/>
</dbReference>
<evidence type="ECO:0000256" key="10">
    <source>
        <dbReference type="ARBA" id="ARBA00024871"/>
    </source>
</evidence>
<comment type="function">
    <text evidence="10">Hydrolyzes 3-hydroxyisobutyryl-CoA (HIBYL-CoA), a saline catabolite. Has high activity toward isobutyryl-CoA. Could be an isobutyryl-CoA dehydrogenase that functions in valine catabolism. Also hydrolyzes 3-hydroxypropanoyl-CoA.</text>
</comment>
<evidence type="ECO:0000313" key="13">
    <source>
        <dbReference type="Proteomes" id="UP000492821"/>
    </source>
</evidence>
<organism evidence="13 14">
    <name type="scientific">Panagrellus redivivus</name>
    <name type="common">Microworm</name>
    <dbReference type="NCBI Taxonomy" id="6233"/>
    <lineage>
        <taxon>Eukaryota</taxon>
        <taxon>Metazoa</taxon>
        <taxon>Ecdysozoa</taxon>
        <taxon>Nematoda</taxon>
        <taxon>Chromadorea</taxon>
        <taxon>Rhabditida</taxon>
        <taxon>Tylenchina</taxon>
        <taxon>Panagrolaimomorpha</taxon>
        <taxon>Panagrolaimoidea</taxon>
        <taxon>Panagrolaimidae</taxon>
        <taxon>Panagrellus</taxon>
    </lineage>
</organism>
<keyword evidence="9" id="KW-0496">Mitochondrion</keyword>
<evidence type="ECO:0000256" key="4">
    <source>
        <dbReference type="ARBA" id="ARBA00005254"/>
    </source>
</evidence>
<evidence type="ECO:0000259" key="12">
    <source>
        <dbReference type="Pfam" id="PF16113"/>
    </source>
</evidence>
<comment type="catalytic activity">
    <reaction evidence="1">
        <text>3-hydroxy-2-methylpropanoyl-CoA + H2O = 3-hydroxy-2-methylpropanoate + CoA + H(+)</text>
        <dbReference type="Rhea" id="RHEA:20888"/>
        <dbReference type="ChEBI" id="CHEBI:11805"/>
        <dbReference type="ChEBI" id="CHEBI:15377"/>
        <dbReference type="ChEBI" id="CHEBI:15378"/>
        <dbReference type="ChEBI" id="CHEBI:57287"/>
        <dbReference type="ChEBI" id="CHEBI:57340"/>
        <dbReference type="EC" id="3.1.2.4"/>
    </reaction>
</comment>
<reference evidence="13" key="1">
    <citation type="journal article" date="2013" name="Genetics">
        <title>The draft genome and transcriptome of Panagrellus redivivus are shaped by the harsh demands of a free-living lifestyle.</title>
        <authorList>
            <person name="Srinivasan J."/>
            <person name="Dillman A.R."/>
            <person name="Macchietto M.G."/>
            <person name="Heikkinen L."/>
            <person name="Lakso M."/>
            <person name="Fracchia K.M."/>
            <person name="Antoshechkin I."/>
            <person name="Mortazavi A."/>
            <person name="Wong G."/>
            <person name="Sternberg P.W."/>
        </authorList>
    </citation>
    <scope>NUCLEOTIDE SEQUENCE [LARGE SCALE GENOMIC DNA]</scope>
    <source>
        <strain evidence="13">MT8872</strain>
    </source>
</reference>
<keyword evidence="13" id="KW-1185">Reference proteome</keyword>
<evidence type="ECO:0000256" key="9">
    <source>
        <dbReference type="ARBA" id="ARBA00023128"/>
    </source>
</evidence>
<comment type="subcellular location">
    <subcellularLocation>
        <location evidence="2">Mitochondrion</location>
    </subcellularLocation>
</comment>
<evidence type="ECO:0000256" key="2">
    <source>
        <dbReference type="ARBA" id="ARBA00004173"/>
    </source>
</evidence>
<dbReference type="WBParaSite" id="Pan_g3507.t1">
    <property type="protein sequence ID" value="Pan_g3507.t1"/>
    <property type="gene ID" value="Pan_g3507"/>
</dbReference>
<keyword evidence="8" id="KW-0378">Hydrolase</keyword>
<dbReference type="InterPro" id="IPR032259">
    <property type="entry name" value="HIBYL-CoA-H"/>
</dbReference>
<dbReference type="Proteomes" id="UP000492821">
    <property type="component" value="Unassembled WGS sequence"/>
</dbReference>
<dbReference type="PANTHER" id="PTHR43176">
    <property type="entry name" value="3-HYDROXYISOBUTYRYL-COA HYDROLASE-RELATED"/>
    <property type="match status" value="1"/>
</dbReference>
<evidence type="ECO:0000256" key="11">
    <source>
        <dbReference type="ARBA" id="ARBA00031181"/>
    </source>
</evidence>
<evidence type="ECO:0000256" key="5">
    <source>
        <dbReference type="ARBA" id="ARBA00011915"/>
    </source>
</evidence>
<feature type="domain" description="Enoyl-CoA hydratase/isomerase" evidence="12">
    <location>
        <begin position="39"/>
        <end position="365"/>
    </location>
</feature>
<evidence type="ECO:0000256" key="7">
    <source>
        <dbReference type="ARBA" id="ARBA00022456"/>
    </source>
</evidence>
<dbReference type="UniPathway" id="UPA00362"/>
<comment type="similarity">
    <text evidence="4">Belongs to the enoyl-CoA hydratase/isomerase family.</text>
</comment>
<dbReference type="GO" id="GO:0005739">
    <property type="term" value="C:mitochondrion"/>
    <property type="evidence" value="ECO:0007669"/>
    <property type="project" value="UniProtKB-SubCell"/>
</dbReference>
<dbReference type="CDD" id="cd06558">
    <property type="entry name" value="crotonase-like"/>
    <property type="match status" value="1"/>
</dbReference>
<dbReference type="PANTHER" id="PTHR43176:SF3">
    <property type="entry name" value="3-HYDROXYISOBUTYRYL-COA HYDROLASE, MITOCHONDRIAL"/>
    <property type="match status" value="1"/>
</dbReference>
<dbReference type="FunFam" id="3.90.226.10:FF:000026">
    <property type="entry name" value="3-hydroxyisobutyryl-CoA hydrolase, mitochondrial"/>
    <property type="match status" value="1"/>
</dbReference>
<proteinExistence type="inferred from homology"/>
<dbReference type="GO" id="GO:0003860">
    <property type="term" value="F:3-hydroxyisobutyryl-CoA hydrolase activity"/>
    <property type="evidence" value="ECO:0007669"/>
    <property type="project" value="UniProtKB-EC"/>
</dbReference>